<reference evidence="4" key="1">
    <citation type="submission" date="2019-08" db="EMBL/GenBank/DDBJ databases">
        <authorList>
            <person name="Kucharzyk K."/>
            <person name="Murdoch R.W."/>
            <person name="Higgins S."/>
            <person name="Loffler F."/>
        </authorList>
    </citation>
    <scope>NUCLEOTIDE SEQUENCE</scope>
</reference>
<dbReference type="InterPro" id="IPR020103">
    <property type="entry name" value="PsdUridine_synth_cat_dom_sf"/>
</dbReference>
<feature type="domain" description="Pseudouridine synthase RsuA/RluA-like" evidence="3">
    <location>
        <begin position="13"/>
        <end position="157"/>
    </location>
</feature>
<dbReference type="Gene3D" id="3.30.2350.10">
    <property type="entry name" value="Pseudouridine synthase"/>
    <property type="match status" value="1"/>
</dbReference>
<comment type="caution">
    <text evidence="4">The sequence shown here is derived from an EMBL/GenBank/DDBJ whole genome shotgun (WGS) entry which is preliminary data.</text>
</comment>
<comment type="similarity">
    <text evidence="1">Belongs to the pseudouridine synthase RluA family.</text>
</comment>
<evidence type="ECO:0000256" key="1">
    <source>
        <dbReference type="ARBA" id="ARBA00010876"/>
    </source>
</evidence>
<dbReference type="InterPro" id="IPR006224">
    <property type="entry name" value="PsdUridine_synth_RluA-like_CS"/>
</dbReference>
<dbReference type="CDD" id="cd02869">
    <property type="entry name" value="PseudoU_synth_RluA_like"/>
    <property type="match status" value="1"/>
</dbReference>
<sequence>MRIPEIIYEDKVLLAVNKPAGLLSVATDTEKERTAYRLLKPGREGRLFVVHRLDRDTSGVLLFAKSQEIKDALQKNWEETALLREYLAVCEGVFTEKKGRCDTILRENSVHQVYSVSSGEGKRAITNYEVLRENGRWSLVRITLETGRKNQIRVHMRELGHPVAGDKKYGASGNPLGRLGLHASRLDILHPITHSPISLTAKYDKRFHLPG</sequence>
<dbReference type="EMBL" id="VSSQ01011352">
    <property type="protein sequence ID" value="MPM46628.1"/>
    <property type="molecule type" value="Genomic_DNA"/>
</dbReference>
<organism evidence="4">
    <name type="scientific">bioreactor metagenome</name>
    <dbReference type="NCBI Taxonomy" id="1076179"/>
    <lineage>
        <taxon>unclassified sequences</taxon>
        <taxon>metagenomes</taxon>
        <taxon>ecological metagenomes</taxon>
    </lineage>
</organism>
<protein>
    <submittedName>
        <fullName evidence="4">tRNA pseudouridine synthase C</fullName>
        <ecNumber evidence="4">5.4.99.26</ecNumber>
    </submittedName>
</protein>
<dbReference type="GO" id="GO:0003723">
    <property type="term" value="F:RNA binding"/>
    <property type="evidence" value="ECO:0007669"/>
    <property type="project" value="InterPro"/>
</dbReference>
<dbReference type="InterPro" id="IPR050188">
    <property type="entry name" value="RluA_PseudoU_synthase"/>
</dbReference>
<keyword evidence="2 4" id="KW-0413">Isomerase</keyword>
<evidence type="ECO:0000259" key="3">
    <source>
        <dbReference type="Pfam" id="PF00849"/>
    </source>
</evidence>
<evidence type="ECO:0000256" key="2">
    <source>
        <dbReference type="ARBA" id="ARBA00023235"/>
    </source>
</evidence>
<dbReference type="GO" id="GO:0160149">
    <property type="term" value="F:tRNA pseudouridine(65) synthase activity"/>
    <property type="evidence" value="ECO:0007669"/>
    <property type="project" value="UniProtKB-EC"/>
</dbReference>
<evidence type="ECO:0000313" key="4">
    <source>
        <dbReference type="EMBL" id="MPM46628.1"/>
    </source>
</evidence>
<dbReference type="PROSITE" id="PS01129">
    <property type="entry name" value="PSI_RLU"/>
    <property type="match status" value="1"/>
</dbReference>
<dbReference type="Pfam" id="PF00849">
    <property type="entry name" value="PseudoU_synth_2"/>
    <property type="match status" value="1"/>
</dbReference>
<name>A0A645A1L8_9ZZZZ</name>
<dbReference type="InterPro" id="IPR006145">
    <property type="entry name" value="PsdUridine_synth_RsuA/RluA"/>
</dbReference>
<dbReference type="SUPFAM" id="SSF55120">
    <property type="entry name" value="Pseudouridine synthase"/>
    <property type="match status" value="1"/>
</dbReference>
<proteinExistence type="inferred from homology"/>
<accession>A0A645A1L8</accession>
<gene>
    <name evidence="4" type="primary">truC_4</name>
    <name evidence="4" type="ORF">SDC9_93333</name>
</gene>
<dbReference type="PANTHER" id="PTHR21600">
    <property type="entry name" value="MITOCHONDRIAL RNA PSEUDOURIDINE SYNTHASE"/>
    <property type="match status" value="1"/>
</dbReference>
<dbReference type="PANTHER" id="PTHR21600:SF44">
    <property type="entry name" value="RIBOSOMAL LARGE SUBUNIT PSEUDOURIDINE SYNTHASE D"/>
    <property type="match status" value="1"/>
</dbReference>
<dbReference type="AlphaFoldDB" id="A0A645A1L8"/>
<dbReference type="GO" id="GO:0000455">
    <property type="term" value="P:enzyme-directed rRNA pseudouridine synthesis"/>
    <property type="evidence" value="ECO:0007669"/>
    <property type="project" value="TreeGrafter"/>
</dbReference>
<dbReference type="EC" id="5.4.99.26" evidence="4"/>